<dbReference type="InterPro" id="IPR001841">
    <property type="entry name" value="Znf_RING"/>
</dbReference>
<dbReference type="InterPro" id="IPR017907">
    <property type="entry name" value="Znf_RING_CS"/>
</dbReference>
<dbReference type="Gene3D" id="3.30.160.60">
    <property type="entry name" value="Classic Zinc Finger"/>
    <property type="match status" value="2"/>
</dbReference>
<feature type="domain" description="B box-type" evidence="9">
    <location>
        <begin position="535"/>
        <end position="575"/>
    </location>
</feature>
<dbReference type="CDD" id="cd13733">
    <property type="entry name" value="SPRY_PRY_C-I_1"/>
    <property type="match status" value="1"/>
</dbReference>
<dbReference type="FunFam" id="2.60.120.920:FF:000004">
    <property type="entry name" value="Butyrophilin subfamily 1 member A1"/>
    <property type="match status" value="1"/>
</dbReference>
<protein>
    <submittedName>
        <fullName evidence="11">Uncharacterized protein</fullName>
    </submittedName>
</protein>
<sequence length="930" mass="105962">MATAAAAAAAVRSENQFQCSICLDLFTEPVTTPCGHNYCKGCLSHHWDTSVLCSCPLCKELFHIKPELKVNTLLSEMVSQFKQETEEKSKEEPRAGEVFCDYCTSPKLKALKSCLVCLSSYCETHLQPHLSVSGLKSHQLIQPVENMEERMCLQHHKPLELYCCTDHSCVCTMCSVLEHQSHKFVSLKEEFERRKASVQQTQDQSLNMVEQRRLKIQELQSSVQLSQKAADTEMSTGLQVFSALMESVQRSQERFIQELLERQRQTEKQAEALVLQLQQEICELEQRRTEAEQLQHSEDHLHFTPDYTTLTAPTGLKDWSSVTLDTQTYEGTAARALSELKESLTQEINKRSKAKLRKVKEFAVDLTLDPNTANVNLVSESFHTVFSFVLRAIMASAAAKSEDQFLCSICLDVLTEPVTTPCGHNFCKSCLSQHWDTSAPCSCPLCKELFHIKPELKVNTLLSEMLSQFKQETESRSKEEPRAGEVLCDYCTSPKLKALKSCLVCLSSYCETHLQPHLSVSGLKSHQLIQPVENMEERMCLQHHKPLELYCCTDHSCVCTMCSVLEHQSHKFVPLKEEFERRKASVKQTQEQSLNMVEKRRLKIQELQSSVQLSQKAADTEMSTGLQVFSALIESVQRSRERFIQELLERQRLTEKQAEALVLQLQQEICELEQRRTEAEQLQHSKDHLHFLQNCTKLTPPTALKNWSSVTLKTQTYEGTAAQALSELKESLTQEINKLSKVKLRRVTQFAVDLTLDTNTANVNLYVSKDLKKVHHTDQMIFKGSPQRFSWRNVVTKQCFSSGRFYFEVQVRFKPMWTLGVAKESVDRENIGQTLTSKYGYWCLDMKTIDDYEACSDPPVPLSLKSPPQKVGVFVDYDEGLVSFYDADSADLIYSFTKCCFKEKLFPFLNPCHNKGGINSAPLILTAVEK</sequence>
<feature type="coiled-coil region" evidence="7">
    <location>
        <begin position="256"/>
        <end position="297"/>
    </location>
</feature>
<dbReference type="Pfam" id="PF00622">
    <property type="entry name" value="SPRY"/>
    <property type="match status" value="1"/>
</dbReference>
<comment type="caution">
    <text evidence="11">The sequence shown here is derived from an EMBL/GenBank/DDBJ whole genome shotgun (WGS) entry which is preliminary data.</text>
</comment>
<evidence type="ECO:0000259" key="10">
    <source>
        <dbReference type="PROSITE" id="PS50188"/>
    </source>
</evidence>
<evidence type="ECO:0000256" key="3">
    <source>
        <dbReference type="ARBA" id="ARBA00022771"/>
    </source>
</evidence>
<evidence type="ECO:0000256" key="5">
    <source>
        <dbReference type="ARBA" id="ARBA00022859"/>
    </source>
</evidence>
<dbReference type="Gene3D" id="3.30.40.10">
    <property type="entry name" value="Zinc/RING finger domain, C3HC4 (zinc finger)"/>
    <property type="match status" value="2"/>
</dbReference>
<organism evidence="11 12">
    <name type="scientific">Mugilogobius chulae</name>
    <name type="common">yellowstripe goby</name>
    <dbReference type="NCBI Taxonomy" id="88201"/>
    <lineage>
        <taxon>Eukaryota</taxon>
        <taxon>Metazoa</taxon>
        <taxon>Chordata</taxon>
        <taxon>Craniata</taxon>
        <taxon>Vertebrata</taxon>
        <taxon>Euteleostomi</taxon>
        <taxon>Actinopterygii</taxon>
        <taxon>Neopterygii</taxon>
        <taxon>Teleostei</taxon>
        <taxon>Neoteleostei</taxon>
        <taxon>Acanthomorphata</taxon>
        <taxon>Gobiaria</taxon>
        <taxon>Gobiiformes</taxon>
        <taxon>Gobioidei</taxon>
        <taxon>Gobiidae</taxon>
        <taxon>Gobionellinae</taxon>
        <taxon>Mugilogobius</taxon>
    </lineage>
</organism>
<evidence type="ECO:0000256" key="6">
    <source>
        <dbReference type="PROSITE-ProRule" id="PRU00024"/>
    </source>
</evidence>
<keyword evidence="7" id="KW-0175">Coiled coil</keyword>
<dbReference type="PROSITE" id="PS00518">
    <property type="entry name" value="ZF_RING_1"/>
    <property type="match status" value="2"/>
</dbReference>
<dbReference type="Gene3D" id="4.10.830.40">
    <property type="match status" value="2"/>
</dbReference>
<evidence type="ECO:0000259" key="8">
    <source>
        <dbReference type="PROSITE" id="PS50089"/>
    </source>
</evidence>
<feature type="domain" description="B30.2/SPRY" evidence="10">
    <location>
        <begin position="734"/>
        <end position="930"/>
    </location>
</feature>
<dbReference type="Pfam" id="PF25600">
    <property type="entry name" value="TRIM_CC"/>
    <property type="match status" value="2"/>
</dbReference>
<dbReference type="InterPro" id="IPR013320">
    <property type="entry name" value="ConA-like_dom_sf"/>
</dbReference>
<feature type="coiled-coil region" evidence="7">
    <location>
        <begin position="648"/>
        <end position="685"/>
    </location>
</feature>
<dbReference type="InterPro" id="IPR027370">
    <property type="entry name" value="Znf-RING_euk"/>
</dbReference>
<proteinExistence type="predicted"/>
<dbReference type="GO" id="GO:0045087">
    <property type="term" value="P:innate immune response"/>
    <property type="evidence" value="ECO:0007669"/>
    <property type="project" value="UniProtKB-KW"/>
</dbReference>
<evidence type="ECO:0000256" key="1">
    <source>
        <dbReference type="ARBA" id="ARBA00022588"/>
    </source>
</evidence>
<dbReference type="InterPro" id="IPR003877">
    <property type="entry name" value="SPRY_dom"/>
</dbReference>
<feature type="domain" description="RING-type" evidence="8">
    <location>
        <begin position="407"/>
        <end position="447"/>
    </location>
</feature>
<name>A0AAW0NG69_9GOBI</name>
<dbReference type="Pfam" id="PF13445">
    <property type="entry name" value="zf-RING_UBOX"/>
    <property type="match status" value="2"/>
</dbReference>
<dbReference type="PROSITE" id="PS50188">
    <property type="entry name" value="B302_SPRY"/>
    <property type="match status" value="1"/>
</dbReference>
<dbReference type="GO" id="GO:0005737">
    <property type="term" value="C:cytoplasm"/>
    <property type="evidence" value="ECO:0007669"/>
    <property type="project" value="UniProtKB-ARBA"/>
</dbReference>
<dbReference type="PROSITE" id="PS50089">
    <property type="entry name" value="ZF_RING_2"/>
    <property type="match status" value="2"/>
</dbReference>
<dbReference type="Pfam" id="PF13765">
    <property type="entry name" value="PRY"/>
    <property type="match status" value="1"/>
</dbReference>
<dbReference type="InterPro" id="IPR051051">
    <property type="entry name" value="E3_ubiq-ligase_TRIM/RNF"/>
</dbReference>
<evidence type="ECO:0000256" key="4">
    <source>
        <dbReference type="ARBA" id="ARBA00022833"/>
    </source>
</evidence>
<evidence type="ECO:0000313" key="11">
    <source>
        <dbReference type="EMBL" id="KAK7891765.1"/>
    </source>
</evidence>
<dbReference type="SUPFAM" id="SSF57850">
    <property type="entry name" value="RING/U-box"/>
    <property type="match status" value="2"/>
</dbReference>
<dbReference type="SMART" id="SM00589">
    <property type="entry name" value="PRY"/>
    <property type="match status" value="1"/>
</dbReference>
<evidence type="ECO:0000256" key="7">
    <source>
        <dbReference type="SAM" id="Coils"/>
    </source>
</evidence>
<dbReference type="InterPro" id="IPR013083">
    <property type="entry name" value="Znf_RING/FYVE/PHD"/>
</dbReference>
<dbReference type="InterPro" id="IPR006574">
    <property type="entry name" value="PRY"/>
</dbReference>
<dbReference type="InterPro" id="IPR001870">
    <property type="entry name" value="B30.2/SPRY"/>
</dbReference>
<dbReference type="Gene3D" id="2.60.120.920">
    <property type="match status" value="1"/>
</dbReference>
<dbReference type="PRINTS" id="PR01407">
    <property type="entry name" value="BUTYPHLNCDUF"/>
</dbReference>
<dbReference type="InterPro" id="IPR058030">
    <property type="entry name" value="TRIM8/14/16/25/29/45/65_CC"/>
</dbReference>
<dbReference type="Pfam" id="PF00643">
    <property type="entry name" value="zf-B_box"/>
    <property type="match status" value="2"/>
</dbReference>
<accession>A0AAW0NG69</accession>
<dbReference type="Proteomes" id="UP001460270">
    <property type="component" value="Unassembled WGS sequence"/>
</dbReference>
<dbReference type="InterPro" id="IPR000315">
    <property type="entry name" value="Znf_B-box"/>
</dbReference>
<dbReference type="PANTHER" id="PTHR25465">
    <property type="entry name" value="B-BOX DOMAIN CONTAINING"/>
    <property type="match status" value="1"/>
</dbReference>
<dbReference type="PANTHER" id="PTHR25465:SF32">
    <property type="entry name" value="BLOODTHIRSTY-RELATED GENE FAMILY, MEMBER 16 ISOFORM X1-RELATED"/>
    <property type="match status" value="1"/>
</dbReference>
<dbReference type="SMART" id="SM00184">
    <property type="entry name" value="RING"/>
    <property type="match status" value="2"/>
</dbReference>
<gene>
    <name evidence="11" type="ORF">WMY93_023728</name>
</gene>
<dbReference type="PROSITE" id="PS50119">
    <property type="entry name" value="ZF_BBOX"/>
    <property type="match status" value="2"/>
</dbReference>
<feature type="domain" description="B box-type" evidence="9">
    <location>
        <begin position="147"/>
        <end position="187"/>
    </location>
</feature>
<evidence type="ECO:0000259" key="9">
    <source>
        <dbReference type="PROSITE" id="PS50119"/>
    </source>
</evidence>
<evidence type="ECO:0000256" key="2">
    <source>
        <dbReference type="ARBA" id="ARBA00022723"/>
    </source>
</evidence>
<dbReference type="SMART" id="SM00449">
    <property type="entry name" value="SPRY"/>
    <property type="match status" value="1"/>
</dbReference>
<dbReference type="CDD" id="cd19769">
    <property type="entry name" value="Bbox2_TRIM16-like"/>
    <property type="match status" value="2"/>
</dbReference>
<keyword evidence="3 6" id="KW-0863">Zinc-finger</keyword>
<reference evidence="12" key="1">
    <citation type="submission" date="2024-04" db="EMBL/GenBank/DDBJ databases">
        <title>Salinicola lusitanus LLJ914,a marine bacterium isolated from the Okinawa Trough.</title>
        <authorList>
            <person name="Li J."/>
        </authorList>
    </citation>
    <scope>NUCLEOTIDE SEQUENCE [LARGE SCALE GENOMIC DNA]</scope>
</reference>
<dbReference type="GO" id="GO:0008270">
    <property type="term" value="F:zinc ion binding"/>
    <property type="evidence" value="ECO:0007669"/>
    <property type="project" value="UniProtKB-KW"/>
</dbReference>
<dbReference type="EMBL" id="JBBPFD010000017">
    <property type="protein sequence ID" value="KAK7891765.1"/>
    <property type="molecule type" value="Genomic_DNA"/>
</dbReference>
<keyword evidence="12" id="KW-1185">Reference proteome</keyword>
<dbReference type="InterPro" id="IPR003879">
    <property type="entry name" value="Butyrophylin_SPRY"/>
</dbReference>
<keyword evidence="2" id="KW-0479">Metal-binding</keyword>
<dbReference type="SUPFAM" id="SSF49899">
    <property type="entry name" value="Concanavalin A-like lectins/glucanases"/>
    <property type="match status" value="1"/>
</dbReference>
<keyword evidence="4" id="KW-0862">Zinc</keyword>
<dbReference type="SUPFAM" id="SSF57845">
    <property type="entry name" value="B-box zinc-binding domain"/>
    <property type="match status" value="2"/>
</dbReference>
<dbReference type="AlphaFoldDB" id="A0AAW0NG69"/>
<keyword evidence="1" id="KW-0399">Innate immunity</keyword>
<dbReference type="InterPro" id="IPR043136">
    <property type="entry name" value="B30.2/SPRY_sf"/>
</dbReference>
<dbReference type="SMART" id="SM00336">
    <property type="entry name" value="BBOX"/>
    <property type="match status" value="2"/>
</dbReference>
<feature type="domain" description="RING-type" evidence="8">
    <location>
        <begin position="19"/>
        <end position="59"/>
    </location>
</feature>
<evidence type="ECO:0000313" key="12">
    <source>
        <dbReference type="Proteomes" id="UP001460270"/>
    </source>
</evidence>
<keyword evidence="5" id="KW-0391">Immunity</keyword>